<gene>
    <name evidence="7" type="ORF">G9U52_22250</name>
</gene>
<dbReference type="Gene3D" id="1.10.10.10">
    <property type="entry name" value="Winged helix-like DNA-binding domain superfamily/Winged helix DNA-binding domain"/>
    <property type="match status" value="1"/>
</dbReference>
<dbReference type="InterPro" id="IPR037171">
    <property type="entry name" value="NagB/RpiA_transferase-like"/>
</dbReference>
<dbReference type="PANTHER" id="PTHR34294">
    <property type="entry name" value="TRANSCRIPTIONAL REGULATOR-RELATED"/>
    <property type="match status" value="1"/>
</dbReference>
<evidence type="ECO:0000313" key="8">
    <source>
        <dbReference type="Proteomes" id="UP001165962"/>
    </source>
</evidence>
<evidence type="ECO:0000256" key="1">
    <source>
        <dbReference type="ARBA" id="ARBA00010466"/>
    </source>
</evidence>
<feature type="domain" description="CggR N-terminal DNA binding" evidence="6">
    <location>
        <begin position="19"/>
        <end position="87"/>
    </location>
</feature>
<dbReference type="InterPro" id="IPR048715">
    <property type="entry name" value="CggR_N"/>
</dbReference>
<dbReference type="Pfam" id="PF21715">
    <property type="entry name" value="CggR_N"/>
    <property type="match status" value="1"/>
</dbReference>
<evidence type="ECO:0000256" key="3">
    <source>
        <dbReference type="ARBA" id="ARBA00023125"/>
    </source>
</evidence>
<organism evidence="7 8">
    <name type="scientific">Paenibacillus agricola</name>
    <dbReference type="NCBI Taxonomy" id="2716264"/>
    <lineage>
        <taxon>Bacteria</taxon>
        <taxon>Bacillati</taxon>
        <taxon>Bacillota</taxon>
        <taxon>Bacilli</taxon>
        <taxon>Bacillales</taxon>
        <taxon>Paenibacillaceae</taxon>
        <taxon>Paenibacillus</taxon>
    </lineage>
</organism>
<dbReference type="InterPro" id="IPR051054">
    <property type="entry name" value="SorC_transcr_regulators"/>
</dbReference>
<dbReference type="InterPro" id="IPR007324">
    <property type="entry name" value="Sugar-bd_dom_put"/>
</dbReference>
<evidence type="ECO:0000259" key="6">
    <source>
        <dbReference type="Pfam" id="PF21715"/>
    </source>
</evidence>
<evidence type="ECO:0000256" key="2">
    <source>
        <dbReference type="ARBA" id="ARBA00023015"/>
    </source>
</evidence>
<sequence length="348" mass="38150">MRDILGIQKQLLPDLLETMKKRYTILHYIRVSGLVGRRTLAGSLNTTERIMRGEVDFLKEQGLLEVEASGIRISETGRLLLEQIEPLVKDLFGLTELQEQLRLHYNLKQVVVVPGDSDVSAHTKKELGLVGASILRKHITQDEVIAVTGGSTMAEVANHLSPSTALKGCIFVPARGGLGESVELQANTIASTMAKKTGARYRLFHVPDQLGEEAYQSLLQDGSILEIIAFIRNARIVIHGMGEAMLMARRRRVDAATTAILQQDGALAEAFGYYFDRRGIILHKMPTVGLRIEDIQEMDCVIGVAGGKSKGEAIAAVLQFGHEDILVTDEAAAIEMVQNLHLGRHSLS</sequence>
<comment type="caution">
    <text evidence="7">The sequence shown here is derived from an EMBL/GenBank/DDBJ whole genome shotgun (WGS) entry which is preliminary data.</text>
</comment>
<evidence type="ECO:0000256" key="4">
    <source>
        <dbReference type="ARBA" id="ARBA00023163"/>
    </source>
</evidence>
<feature type="domain" description="Sugar-binding" evidence="5">
    <location>
        <begin position="90"/>
        <end position="337"/>
    </location>
</feature>
<evidence type="ECO:0008006" key="9">
    <source>
        <dbReference type="Google" id="ProtNLM"/>
    </source>
</evidence>
<comment type="similarity">
    <text evidence="1">Belongs to the SorC transcriptional regulatory family.</text>
</comment>
<protein>
    <recommendedName>
        <fullName evidence="9">Central glycolytic genes regulator</fullName>
    </recommendedName>
</protein>
<reference evidence="7" key="1">
    <citation type="submission" date="2020-03" db="EMBL/GenBank/DDBJ databases">
        <title>Draft sequencing of Paenibacilllus sp. S3N08.</title>
        <authorList>
            <person name="Kim D.-U."/>
        </authorList>
    </citation>
    <scope>NUCLEOTIDE SEQUENCE</scope>
    <source>
        <strain evidence="7">S3N08</strain>
    </source>
</reference>
<dbReference type="SUPFAM" id="SSF100950">
    <property type="entry name" value="NagB/RpiA/CoA transferase-like"/>
    <property type="match status" value="1"/>
</dbReference>
<proteinExistence type="inferred from homology"/>
<accession>A0ABX0JBB5</accession>
<dbReference type="InterPro" id="IPR036390">
    <property type="entry name" value="WH_DNA-bd_sf"/>
</dbReference>
<keyword evidence="2" id="KW-0805">Transcription regulation</keyword>
<dbReference type="Proteomes" id="UP001165962">
    <property type="component" value="Unassembled WGS sequence"/>
</dbReference>
<evidence type="ECO:0000313" key="7">
    <source>
        <dbReference type="EMBL" id="NHN32566.1"/>
    </source>
</evidence>
<keyword evidence="4" id="KW-0804">Transcription</keyword>
<dbReference type="SUPFAM" id="SSF46785">
    <property type="entry name" value="Winged helix' DNA-binding domain"/>
    <property type="match status" value="1"/>
</dbReference>
<dbReference type="InterPro" id="IPR036388">
    <property type="entry name" value="WH-like_DNA-bd_sf"/>
</dbReference>
<keyword evidence="8" id="KW-1185">Reference proteome</keyword>
<dbReference type="PANTHER" id="PTHR34294:SF5">
    <property type="entry name" value="CENTRAL GLYCOLYTIC GENES REGULATOR"/>
    <property type="match status" value="1"/>
</dbReference>
<dbReference type="EMBL" id="JAAOIW010000008">
    <property type="protein sequence ID" value="NHN32566.1"/>
    <property type="molecule type" value="Genomic_DNA"/>
</dbReference>
<dbReference type="Gene3D" id="3.40.50.1360">
    <property type="match status" value="1"/>
</dbReference>
<dbReference type="RefSeq" id="WP_166152843.1">
    <property type="nucleotide sequence ID" value="NZ_JAAOIW010000008.1"/>
</dbReference>
<evidence type="ECO:0000259" key="5">
    <source>
        <dbReference type="Pfam" id="PF04198"/>
    </source>
</evidence>
<name>A0ABX0JBB5_9BACL</name>
<dbReference type="Pfam" id="PF04198">
    <property type="entry name" value="Sugar-bind"/>
    <property type="match status" value="1"/>
</dbReference>
<keyword evidence="3" id="KW-0238">DNA-binding</keyword>